<dbReference type="Proteomes" id="UP001213431">
    <property type="component" value="Unassembled WGS sequence"/>
</dbReference>
<keyword evidence="2" id="KW-1185">Reference proteome</keyword>
<sequence>GELIFRYLYHYTGCTTPFVRLWISSLTDKAIREGLRKLEDGSKYDNLYLAAKARSESDWLVGINGTQALSIAAGHGTYSVGRVQTPTLAMVCERYWENRRFTSEAFWLLHIATDGCDGEVVKFSSSEKWKEKEPAMELYNKVKAAGCATVTKAERKEKTEETPLLYDLTTLQKEANAKHGFTAEQTLEIAQKLYEKKLITYPRTGSRYIPEDVFAEIPKLLAFIGTQPEWKDKVRAKAAPTRRSVDDGKVTDHHALLVTGEKPLFLSKEDNTIYQMIAGRMVEAFSEKCVKDVTTVTAECAGVEFTVKGSVVKQTGWRAVYGEEKEEITIPGWQEGDTLTPKGSSITEGKTKPKPLHTEATLLSAMETAGKEIEDDALRQAMKDCGIGTPATRASIIETLFKRGYMERCKKSLVPTEKGLALNSVVKTMRIADVAMTGEWEKELARIERGELSADTFRKEIEAYTREITSELLSCDKLFGSRDSGCACPKCGTGRMRFYGKVVRCDNTECGLPVFRLKAGRTLSDDEIKDLLTEGHTKLLKGFKSKQGKSFDAVVAFDGEYNTTFVFPEAKKGKKFSGRKK</sequence>
<evidence type="ECO:0000313" key="2">
    <source>
        <dbReference type="Proteomes" id="UP001213431"/>
    </source>
</evidence>
<comment type="caution">
    <text evidence="1">The sequence shown here is derived from an EMBL/GenBank/DDBJ whole genome shotgun (WGS) entry which is preliminary data.</text>
</comment>
<protein>
    <submittedName>
        <fullName evidence="1">DNA topoisomerase</fullName>
        <ecNumber evidence="1">5.6.2.-</ecNumber>
    </submittedName>
</protein>
<name>A0ACC6D819_9BACT</name>
<reference evidence="1" key="1">
    <citation type="submission" date="2023-01" db="EMBL/GenBank/DDBJ databases">
        <title>Exploring GABA producing Bacteroides strains toward improving mental health.</title>
        <authorList>
            <person name="Yousuf B."/>
            <person name="Bouhlel N.E."/>
            <person name="Mottawea W."/>
            <person name="Hammami R."/>
        </authorList>
    </citation>
    <scope>NUCLEOTIDE SEQUENCE</scope>
    <source>
        <strain evidence="1">UO.H1049</strain>
    </source>
</reference>
<keyword evidence="1" id="KW-0413">Isomerase</keyword>
<gene>
    <name evidence="1" type="ORF">PQG99_16845</name>
</gene>
<organism evidence="1 2">
    <name type="scientific">Parabacteroides johnsonii</name>
    <dbReference type="NCBI Taxonomy" id="387661"/>
    <lineage>
        <taxon>Bacteria</taxon>
        <taxon>Pseudomonadati</taxon>
        <taxon>Bacteroidota</taxon>
        <taxon>Bacteroidia</taxon>
        <taxon>Bacteroidales</taxon>
        <taxon>Tannerellaceae</taxon>
        <taxon>Parabacteroides</taxon>
    </lineage>
</organism>
<accession>A0ACC6D819</accession>
<dbReference type="EMBL" id="JAQPYW010000165">
    <property type="protein sequence ID" value="MDC7159538.1"/>
    <property type="molecule type" value="Genomic_DNA"/>
</dbReference>
<dbReference type="EC" id="5.6.2.-" evidence="1"/>
<feature type="non-terminal residue" evidence="1">
    <location>
        <position position="1"/>
    </location>
</feature>
<proteinExistence type="predicted"/>
<evidence type="ECO:0000313" key="1">
    <source>
        <dbReference type="EMBL" id="MDC7159538.1"/>
    </source>
</evidence>